<name>A0A821WMN6_9NEOP</name>
<accession>A0A821WMN6</accession>
<protein>
    <submittedName>
        <fullName evidence="2">Uncharacterized protein</fullName>
    </submittedName>
</protein>
<reference evidence="2" key="1">
    <citation type="submission" date="2021-02" db="EMBL/GenBank/DDBJ databases">
        <authorList>
            <person name="Steward A R."/>
        </authorList>
    </citation>
    <scope>NUCLEOTIDE SEQUENCE</scope>
</reference>
<comment type="caution">
    <text evidence="2">The sequence shown here is derived from an EMBL/GenBank/DDBJ whole genome shotgun (WGS) entry which is preliminary data.</text>
</comment>
<evidence type="ECO:0000313" key="3">
    <source>
        <dbReference type="Proteomes" id="UP000663880"/>
    </source>
</evidence>
<dbReference type="AlphaFoldDB" id="A0A821WMN6"/>
<proteinExistence type="predicted"/>
<organism evidence="2 3">
    <name type="scientific">Pieris macdunnoughi</name>
    <dbReference type="NCBI Taxonomy" id="345717"/>
    <lineage>
        <taxon>Eukaryota</taxon>
        <taxon>Metazoa</taxon>
        <taxon>Ecdysozoa</taxon>
        <taxon>Arthropoda</taxon>
        <taxon>Hexapoda</taxon>
        <taxon>Insecta</taxon>
        <taxon>Pterygota</taxon>
        <taxon>Neoptera</taxon>
        <taxon>Endopterygota</taxon>
        <taxon>Lepidoptera</taxon>
        <taxon>Glossata</taxon>
        <taxon>Ditrysia</taxon>
        <taxon>Papilionoidea</taxon>
        <taxon>Pieridae</taxon>
        <taxon>Pierinae</taxon>
        <taxon>Pieris</taxon>
    </lineage>
</organism>
<feature type="region of interest" description="Disordered" evidence="1">
    <location>
        <begin position="84"/>
        <end position="105"/>
    </location>
</feature>
<evidence type="ECO:0000256" key="1">
    <source>
        <dbReference type="SAM" id="MobiDB-lite"/>
    </source>
</evidence>
<keyword evidence="3" id="KW-1185">Reference proteome</keyword>
<sequence>MRLQRISVISLARSGVRGRASETPRAAASETAGRDCADRSGAGMSGPAGSCDASAAAALRHVKQVVAGHIARMDNNRWIRWSPSENDDIVKQPPPSAVLEDNEEGLRPEVHCPEADDDLLIHARYINRLFQL</sequence>
<dbReference type="EMBL" id="CAJOBZ010000062">
    <property type="protein sequence ID" value="CAF4929979.1"/>
    <property type="molecule type" value="Genomic_DNA"/>
</dbReference>
<evidence type="ECO:0000313" key="2">
    <source>
        <dbReference type="EMBL" id="CAF4929979.1"/>
    </source>
</evidence>
<gene>
    <name evidence="2" type="ORF">PMACD_LOCUS13770</name>
</gene>
<feature type="region of interest" description="Disordered" evidence="1">
    <location>
        <begin position="14"/>
        <end position="50"/>
    </location>
</feature>
<dbReference type="Proteomes" id="UP000663880">
    <property type="component" value="Unassembled WGS sequence"/>
</dbReference>